<dbReference type="RefSeq" id="WP_005164235.1">
    <property type="nucleotide sequence ID" value="NZ_CGBC01000037.1"/>
</dbReference>
<dbReference type="KEGG" id="yet:CH48_641"/>
<comment type="similarity">
    <text evidence="10 12">Belongs to the fluoride channel Fluc/FEX (TC 1.A.43) family.</text>
</comment>
<feature type="transmembrane region" description="Helical" evidence="12">
    <location>
        <begin position="96"/>
        <end position="118"/>
    </location>
</feature>
<dbReference type="Proteomes" id="UP000048841">
    <property type="component" value="Unassembled WGS sequence"/>
</dbReference>
<comment type="activity regulation">
    <text evidence="12">Na(+) is not transported, but it plays an essential structural role and its presence is essential for fluoride channel function.</text>
</comment>
<evidence type="ECO:0000313" key="17">
    <source>
        <dbReference type="Proteomes" id="UP000048841"/>
    </source>
</evidence>
<reference evidence="15 18" key="3">
    <citation type="submission" date="2021-01" db="EMBL/GenBank/DDBJ databases">
        <title>FDA dAtabase for Regulatory Grade micrObial Sequences (FDA-ARGOS): Supporting development and validation of Infectious Disease Dx tests.</title>
        <authorList>
            <person name="Blissenbach B."/>
            <person name="Krut O."/>
            <person name="Tallon L."/>
            <person name="Sadzewicz L."/>
            <person name="Zhao X."/>
            <person name="Boylan J."/>
            <person name="Ott S."/>
            <person name="Bowen H."/>
            <person name="Vavikolanu K."/>
            <person name="Mehta A."/>
            <person name="Aluvathingal J."/>
            <person name="Nadendla S."/>
            <person name="Yan Y."/>
            <person name="Sichtig H."/>
        </authorList>
    </citation>
    <scope>NUCLEOTIDE SEQUENCE [LARGE SCALE GENOMIC DNA]</scope>
    <source>
        <strain evidence="15 18">FDAARGOS_1082</strain>
    </source>
</reference>
<keyword evidence="12" id="KW-0479">Metal-binding</keyword>
<evidence type="ECO:0000256" key="11">
    <source>
        <dbReference type="ARBA" id="ARBA00035585"/>
    </source>
</evidence>
<evidence type="ECO:0000256" key="9">
    <source>
        <dbReference type="ARBA" id="ARBA00023303"/>
    </source>
</evidence>
<evidence type="ECO:0000256" key="3">
    <source>
        <dbReference type="ARBA" id="ARBA00022519"/>
    </source>
</evidence>
<dbReference type="InterPro" id="IPR003691">
    <property type="entry name" value="FluC"/>
</dbReference>
<evidence type="ECO:0000256" key="2">
    <source>
        <dbReference type="ARBA" id="ARBA00022475"/>
    </source>
</evidence>
<comment type="function">
    <text evidence="12">Fluoride-specific ion channel. Important for reducing fluoride concentration in the cell, thus reducing its toxicity.</text>
</comment>
<sequence length="134" mass="14374">MPNLIILVFVGGAFGAMCREFIMLSVPRLADGFPMDIFVANIIAAFLLGLATSFFKNGKINQYVHLMVGTGIMGGLSTFSSFVFGAVEMMKTPGEVLVSICYLVISLIVGFIAVEFGLMVGPKEKPKDPQTATQ</sequence>
<proteinExistence type="inferred from homology"/>
<keyword evidence="7 12" id="KW-0406">Ion transport</keyword>
<dbReference type="NCBIfam" id="NF002453">
    <property type="entry name" value="PRK01636.1-1"/>
    <property type="match status" value="1"/>
</dbReference>
<evidence type="ECO:0000256" key="10">
    <source>
        <dbReference type="ARBA" id="ARBA00035120"/>
    </source>
</evidence>
<dbReference type="GO" id="GO:0062054">
    <property type="term" value="F:fluoride channel activity"/>
    <property type="evidence" value="ECO:0007669"/>
    <property type="project" value="UniProtKB-UniRule"/>
</dbReference>
<feature type="binding site" evidence="12">
    <location>
        <position position="77"/>
    </location>
    <ligand>
        <name>Na(+)</name>
        <dbReference type="ChEBI" id="CHEBI:29101"/>
        <note>structural</note>
    </ligand>
</feature>
<keyword evidence="8 12" id="KW-0472">Membrane</keyword>
<dbReference type="EMBL" id="CGBR01000029">
    <property type="protein sequence ID" value="CFQ70866.1"/>
    <property type="molecule type" value="Genomic_DNA"/>
</dbReference>
<evidence type="ECO:0000256" key="6">
    <source>
        <dbReference type="ARBA" id="ARBA00023053"/>
    </source>
</evidence>
<dbReference type="EMBL" id="CPXJ01000042">
    <property type="protein sequence ID" value="CNE19511.1"/>
    <property type="molecule type" value="Genomic_DNA"/>
</dbReference>
<dbReference type="Pfam" id="PF02537">
    <property type="entry name" value="CRCB"/>
    <property type="match status" value="1"/>
</dbReference>
<evidence type="ECO:0000313" key="16">
    <source>
        <dbReference type="Proteomes" id="UP000041601"/>
    </source>
</evidence>
<feature type="transmembrane region" description="Helical" evidence="12">
    <location>
        <begin position="37"/>
        <end position="56"/>
    </location>
</feature>
<keyword evidence="6 12" id="KW-0915">Sodium</keyword>
<name>A0A0E1NFV2_YEREN</name>
<dbReference type="GO" id="GO:0005886">
    <property type="term" value="C:plasma membrane"/>
    <property type="evidence" value="ECO:0007669"/>
    <property type="project" value="UniProtKB-SubCell"/>
</dbReference>
<evidence type="ECO:0000256" key="8">
    <source>
        <dbReference type="ARBA" id="ARBA00023136"/>
    </source>
</evidence>
<keyword evidence="4 12" id="KW-0812">Transmembrane</keyword>
<keyword evidence="2 12" id="KW-1003">Cell membrane</keyword>
<dbReference type="GO" id="GO:0046872">
    <property type="term" value="F:metal ion binding"/>
    <property type="evidence" value="ECO:0007669"/>
    <property type="project" value="UniProtKB-KW"/>
</dbReference>
<feature type="binding site" evidence="12">
    <location>
        <position position="74"/>
    </location>
    <ligand>
        <name>Na(+)</name>
        <dbReference type="ChEBI" id="CHEBI:29101"/>
        <note>structural</note>
    </ligand>
</feature>
<organism evidence="13 17">
    <name type="scientific">Yersinia enterocolitica</name>
    <dbReference type="NCBI Taxonomy" id="630"/>
    <lineage>
        <taxon>Bacteria</taxon>
        <taxon>Pseudomonadati</taxon>
        <taxon>Pseudomonadota</taxon>
        <taxon>Gammaproteobacteria</taxon>
        <taxon>Enterobacterales</taxon>
        <taxon>Yersiniaceae</taxon>
        <taxon>Yersinia</taxon>
    </lineage>
</organism>
<dbReference type="AlphaFoldDB" id="A0A0E1NFV2"/>
<dbReference type="OMA" id="YKLFLMT"/>
<dbReference type="HAMAP" id="MF_00454">
    <property type="entry name" value="FluC"/>
    <property type="match status" value="1"/>
</dbReference>
<dbReference type="PANTHER" id="PTHR28259">
    <property type="entry name" value="FLUORIDE EXPORT PROTEIN 1-RELATED"/>
    <property type="match status" value="1"/>
</dbReference>
<comment type="catalytic activity">
    <reaction evidence="11">
        <text>fluoride(in) = fluoride(out)</text>
        <dbReference type="Rhea" id="RHEA:76159"/>
        <dbReference type="ChEBI" id="CHEBI:17051"/>
    </reaction>
    <physiologicalReaction direction="left-to-right" evidence="11">
        <dbReference type="Rhea" id="RHEA:76160"/>
    </physiologicalReaction>
</comment>
<dbReference type="GeneID" id="31412100"/>
<evidence type="ECO:0000313" key="15">
    <source>
        <dbReference type="EMBL" id="QQU47784.1"/>
    </source>
</evidence>
<feature type="transmembrane region" description="Helical" evidence="12">
    <location>
        <begin position="63"/>
        <end position="84"/>
    </location>
</feature>
<dbReference type="GO" id="GO:0140114">
    <property type="term" value="P:cellular detoxification of fluoride"/>
    <property type="evidence" value="ECO:0007669"/>
    <property type="project" value="UniProtKB-UniRule"/>
</dbReference>
<keyword evidence="12" id="KW-0813">Transport</keyword>
<dbReference type="PANTHER" id="PTHR28259:SF1">
    <property type="entry name" value="FLUORIDE EXPORT PROTEIN 1-RELATED"/>
    <property type="match status" value="1"/>
</dbReference>
<reference evidence="13 17" key="1">
    <citation type="submission" date="2015-03" db="EMBL/GenBank/DDBJ databases">
        <authorList>
            <person name="Murphy D."/>
        </authorList>
    </citation>
    <scope>NUCLEOTIDE SEQUENCE [LARGE SCALE GENOMIC DNA]</scope>
    <source>
        <strain evidence="13 17">IP26249</strain>
    </source>
</reference>
<dbReference type="EMBL" id="CP068146">
    <property type="protein sequence ID" value="QQU47784.1"/>
    <property type="molecule type" value="Genomic_DNA"/>
</dbReference>
<keyword evidence="9 12" id="KW-0407">Ion channel</keyword>
<evidence type="ECO:0000256" key="12">
    <source>
        <dbReference type="HAMAP-Rule" id="MF_00454"/>
    </source>
</evidence>
<evidence type="ECO:0000256" key="1">
    <source>
        <dbReference type="ARBA" id="ARBA00004651"/>
    </source>
</evidence>
<evidence type="ECO:0000313" key="18">
    <source>
        <dbReference type="Proteomes" id="UP000595309"/>
    </source>
</evidence>
<evidence type="ECO:0000256" key="5">
    <source>
        <dbReference type="ARBA" id="ARBA00022989"/>
    </source>
</evidence>
<protein>
    <recommendedName>
        <fullName evidence="12">Fluoride-specific ion channel FluC</fullName>
    </recommendedName>
</protein>
<evidence type="ECO:0000313" key="13">
    <source>
        <dbReference type="EMBL" id="CFQ70866.1"/>
    </source>
</evidence>
<comment type="subcellular location">
    <subcellularLocation>
        <location evidence="1 12">Cell membrane</location>
        <topology evidence="1 12">Multi-pass membrane protein</topology>
    </subcellularLocation>
</comment>
<dbReference type="Proteomes" id="UP000595309">
    <property type="component" value="Chromosome"/>
</dbReference>
<evidence type="ECO:0000256" key="4">
    <source>
        <dbReference type="ARBA" id="ARBA00022692"/>
    </source>
</evidence>
<evidence type="ECO:0000313" key="14">
    <source>
        <dbReference type="EMBL" id="CNE19511.1"/>
    </source>
</evidence>
<reference evidence="14 16" key="2">
    <citation type="submission" date="2015-03" db="EMBL/GenBank/DDBJ databases">
        <authorList>
            <consortium name="Pathogen Informatics"/>
            <person name="Murphy D."/>
        </authorList>
    </citation>
    <scope>NUCLEOTIDE SEQUENCE [LARGE SCALE GENOMIC DNA]</scope>
    <source>
        <strain evidence="14 16">IP05342</strain>
    </source>
</reference>
<evidence type="ECO:0000256" key="7">
    <source>
        <dbReference type="ARBA" id="ARBA00023065"/>
    </source>
</evidence>
<gene>
    <name evidence="13" type="primary">ccrB</name>
    <name evidence="12 15" type="synonym">crcB</name>
    <name evidence="12" type="synonym">fluC</name>
    <name evidence="13" type="ORF">ERS137941_03366</name>
    <name evidence="14" type="ORF">ERS137959_03221</name>
    <name evidence="15" type="ORF">I6I39_03255</name>
</gene>
<keyword evidence="5 12" id="KW-1133">Transmembrane helix</keyword>
<keyword evidence="3" id="KW-0997">Cell inner membrane</keyword>
<accession>A0A0E1NFV2</accession>
<dbReference type="Proteomes" id="UP000041601">
    <property type="component" value="Unassembled WGS sequence"/>
</dbReference>
<keyword evidence="16" id="KW-1185">Reference proteome</keyword>
<dbReference type="PATRIC" id="fig|630.129.peg.3270"/>